<feature type="transmembrane region" description="Helical" evidence="6">
    <location>
        <begin position="342"/>
        <end position="370"/>
    </location>
</feature>
<proteinExistence type="predicted"/>
<feature type="transmembrane region" description="Helical" evidence="6">
    <location>
        <begin position="189"/>
        <end position="210"/>
    </location>
</feature>
<keyword evidence="5 6" id="KW-0472">Membrane</keyword>
<evidence type="ECO:0000256" key="3">
    <source>
        <dbReference type="ARBA" id="ARBA00022692"/>
    </source>
</evidence>
<dbReference type="PANTHER" id="PTHR23513">
    <property type="entry name" value="INTEGRAL MEMBRANE EFFLUX PROTEIN-RELATED"/>
    <property type="match status" value="1"/>
</dbReference>
<organism evidence="7 8">
    <name type="scientific">Dactylosporangium vinaceum</name>
    <dbReference type="NCBI Taxonomy" id="53362"/>
    <lineage>
        <taxon>Bacteria</taxon>
        <taxon>Bacillati</taxon>
        <taxon>Actinomycetota</taxon>
        <taxon>Actinomycetes</taxon>
        <taxon>Micromonosporales</taxon>
        <taxon>Micromonosporaceae</taxon>
        <taxon>Dactylosporangium</taxon>
    </lineage>
</organism>
<keyword evidence="4 6" id="KW-1133">Transmembrane helix</keyword>
<comment type="subcellular location">
    <subcellularLocation>
        <location evidence="1">Cell membrane</location>
        <topology evidence="1">Multi-pass membrane protein</topology>
    </subcellularLocation>
</comment>
<comment type="caution">
    <text evidence="7">The sequence shown here is derived from an EMBL/GenBank/DDBJ whole genome shotgun (WGS) entry which is preliminary data.</text>
</comment>
<reference evidence="7 8" key="1">
    <citation type="submission" date="2024-09" db="EMBL/GenBank/DDBJ databases">
        <authorList>
            <person name="Sun Q."/>
            <person name="Mori K."/>
        </authorList>
    </citation>
    <scope>NUCLEOTIDE SEQUENCE [LARGE SCALE GENOMIC DNA]</scope>
    <source>
        <strain evidence="7 8">JCM 3307</strain>
    </source>
</reference>
<protein>
    <submittedName>
        <fullName evidence="7">MFS transporter</fullName>
    </submittedName>
</protein>
<feature type="transmembrane region" description="Helical" evidence="6">
    <location>
        <begin position="230"/>
        <end position="252"/>
    </location>
</feature>
<dbReference type="PANTHER" id="PTHR23513:SF11">
    <property type="entry name" value="STAPHYLOFERRIN A TRANSPORTER"/>
    <property type="match status" value="1"/>
</dbReference>
<keyword evidence="8" id="KW-1185">Reference proteome</keyword>
<evidence type="ECO:0000256" key="1">
    <source>
        <dbReference type="ARBA" id="ARBA00004651"/>
    </source>
</evidence>
<dbReference type="RefSeq" id="WP_246656556.1">
    <property type="nucleotide sequence ID" value="NZ_CP061913.1"/>
</dbReference>
<dbReference type="SUPFAM" id="SSF103473">
    <property type="entry name" value="MFS general substrate transporter"/>
    <property type="match status" value="1"/>
</dbReference>
<accession>A0ABV5M9S2</accession>
<name>A0ABV5M9S2_9ACTN</name>
<sequence>MAGSSMSQVALAFGVLARTGSAGWVAAVTSTAMAATIATMLLGGGIADRYRRSTVLALTSLGAGIAQAGIAVLLITGRPPALLLPFALASGTFQGLTTPVLRGIIANLASGRGLQQASSLLASASNLTRIVGPAVAGLLTASVGGGWAVAADAASFLLAAACFARIAMPRPPKRDGDGPSMLGDLREGWEYFASQPWFWSVTLAFAIFNATNRGVWQVLGPVIAFHTIGAPGWGLVLSAQGIGALFASVVLVKVPLPRRPLRPALTAMALAALPLVLLGGGAGLLWLAGVSLLAGAASEFFTVTWQTVNYTYISERLLSRVGAHDEFWSFVSYPLGQISAPLLAAAFGTAAVALSGGTAAAVAMLCVSLLPLFRRIEIRPGEP</sequence>
<dbReference type="InterPro" id="IPR011701">
    <property type="entry name" value="MFS"/>
</dbReference>
<gene>
    <name evidence="7" type="ORF">ACFFTR_20400</name>
</gene>
<dbReference type="Proteomes" id="UP001589608">
    <property type="component" value="Unassembled WGS sequence"/>
</dbReference>
<feature type="transmembrane region" description="Helical" evidence="6">
    <location>
        <begin position="264"/>
        <end position="288"/>
    </location>
</feature>
<evidence type="ECO:0000313" key="7">
    <source>
        <dbReference type="EMBL" id="MFB9445443.1"/>
    </source>
</evidence>
<keyword evidence="2" id="KW-1003">Cell membrane</keyword>
<evidence type="ECO:0000256" key="5">
    <source>
        <dbReference type="ARBA" id="ARBA00023136"/>
    </source>
</evidence>
<dbReference type="InterPro" id="IPR036259">
    <property type="entry name" value="MFS_trans_sf"/>
</dbReference>
<evidence type="ECO:0000256" key="4">
    <source>
        <dbReference type="ARBA" id="ARBA00022989"/>
    </source>
</evidence>
<keyword evidence="3 6" id="KW-0812">Transmembrane</keyword>
<evidence type="ECO:0000313" key="8">
    <source>
        <dbReference type="Proteomes" id="UP001589608"/>
    </source>
</evidence>
<dbReference type="EMBL" id="JBHMCA010000042">
    <property type="protein sequence ID" value="MFB9445443.1"/>
    <property type="molecule type" value="Genomic_DNA"/>
</dbReference>
<evidence type="ECO:0000256" key="6">
    <source>
        <dbReference type="SAM" id="Phobius"/>
    </source>
</evidence>
<feature type="transmembrane region" description="Helical" evidence="6">
    <location>
        <begin position="55"/>
        <end position="76"/>
    </location>
</feature>
<dbReference type="CDD" id="cd06173">
    <property type="entry name" value="MFS_MefA_like"/>
    <property type="match status" value="1"/>
</dbReference>
<evidence type="ECO:0000256" key="2">
    <source>
        <dbReference type="ARBA" id="ARBA00022475"/>
    </source>
</evidence>
<dbReference type="Pfam" id="PF07690">
    <property type="entry name" value="MFS_1"/>
    <property type="match status" value="1"/>
</dbReference>
<dbReference type="Gene3D" id="1.20.1250.20">
    <property type="entry name" value="MFS general substrate transporter like domains"/>
    <property type="match status" value="1"/>
</dbReference>
<feature type="transmembrane region" description="Helical" evidence="6">
    <location>
        <begin position="147"/>
        <end position="168"/>
    </location>
</feature>